<comment type="cofactor">
    <cofactor evidence="1">
        <name>FAD</name>
        <dbReference type="ChEBI" id="CHEBI:57692"/>
    </cofactor>
</comment>
<dbReference type="Proteomes" id="UP001302812">
    <property type="component" value="Unassembled WGS sequence"/>
</dbReference>
<dbReference type="Pfam" id="PF01565">
    <property type="entry name" value="FAD_binding_4"/>
    <property type="match status" value="1"/>
</dbReference>
<dbReference type="InterPro" id="IPR012951">
    <property type="entry name" value="BBE"/>
</dbReference>
<dbReference type="SUPFAM" id="SSF56176">
    <property type="entry name" value="FAD-binding/transporter-associated domain-like"/>
    <property type="match status" value="1"/>
</dbReference>
<accession>A0AAN6TF21</accession>
<dbReference type="InterPro" id="IPR006094">
    <property type="entry name" value="Oxid_FAD_bind_N"/>
</dbReference>
<evidence type="ECO:0000256" key="3">
    <source>
        <dbReference type="ARBA" id="ARBA00022630"/>
    </source>
</evidence>
<evidence type="ECO:0000256" key="6">
    <source>
        <dbReference type="SAM" id="SignalP"/>
    </source>
</evidence>
<dbReference type="PANTHER" id="PTHR42973:SF9">
    <property type="entry name" value="FAD-BINDING PCMH-TYPE DOMAIN-CONTAINING PROTEIN-RELATED"/>
    <property type="match status" value="1"/>
</dbReference>
<keyword evidence="6" id="KW-0732">Signal</keyword>
<comment type="caution">
    <text evidence="8">The sequence shown here is derived from an EMBL/GenBank/DDBJ whole genome shotgun (WGS) entry which is preliminary data.</text>
</comment>
<dbReference type="InterPro" id="IPR036318">
    <property type="entry name" value="FAD-bd_PCMH-like_sf"/>
</dbReference>
<keyword evidence="4" id="KW-0274">FAD</keyword>
<reference evidence="8" key="1">
    <citation type="journal article" date="2023" name="Mol. Phylogenet. Evol.">
        <title>Genome-scale phylogeny and comparative genomics of the fungal order Sordariales.</title>
        <authorList>
            <person name="Hensen N."/>
            <person name="Bonometti L."/>
            <person name="Westerberg I."/>
            <person name="Brannstrom I.O."/>
            <person name="Guillou S."/>
            <person name="Cros-Aarteil S."/>
            <person name="Calhoun S."/>
            <person name="Haridas S."/>
            <person name="Kuo A."/>
            <person name="Mondo S."/>
            <person name="Pangilinan J."/>
            <person name="Riley R."/>
            <person name="LaButti K."/>
            <person name="Andreopoulos B."/>
            <person name="Lipzen A."/>
            <person name="Chen C."/>
            <person name="Yan M."/>
            <person name="Daum C."/>
            <person name="Ng V."/>
            <person name="Clum A."/>
            <person name="Steindorff A."/>
            <person name="Ohm R.A."/>
            <person name="Martin F."/>
            <person name="Silar P."/>
            <person name="Natvig D.O."/>
            <person name="Lalanne C."/>
            <person name="Gautier V."/>
            <person name="Ament-Velasquez S.L."/>
            <person name="Kruys A."/>
            <person name="Hutchinson M.I."/>
            <person name="Powell A.J."/>
            <person name="Barry K."/>
            <person name="Miller A.N."/>
            <person name="Grigoriev I.V."/>
            <person name="Debuchy R."/>
            <person name="Gladieux P."/>
            <person name="Hiltunen Thoren M."/>
            <person name="Johannesson H."/>
        </authorList>
    </citation>
    <scope>NUCLEOTIDE SEQUENCE</scope>
    <source>
        <strain evidence="8">CBS 508.74</strain>
    </source>
</reference>
<feature type="chain" id="PRO_5043010480" evidence="6">
    <location>
        <begin position="25"/>
        <end position="509"/>
    </location>
</feature>
<evidence type="ECO:0000259" key="7">
    <source>
        <dbReference type="PROSITE" id="PS51387"/>
    </source>
</evidence>
<dbReference type="Gene3D" id="3.40.462.20">
    <property type="match status" value="1"/>
</dbReference>
<organism evidence="8 9">
    <name type="scientific">Canariomyces notabilis</name>
    <dbReference type="NCBI Taxonomy" id="2074819"/>
    <lineage>
        <taxon>Eukaryota</taxon>
        <taxon>Fungi</taxon>
        <taxon>Dikarya</taxon>
        <taxon>Ascomycota</taxon>
        <taxon>Pezizomycotina</taxon>
        <taxon>Sordariomycetes</taxon>
        <taxon>Sordariomycetidae</taxon>
        <taxon>Sordariales</taxon>
        <taxon>Chaetomiaceae</taxon>
        <taxon>Canariomyces</taxon>
    </lineage>
</organism>
<sequence length="509" mass="56029">MAVLRFFRVVVFVVLALLTSGSSCESGFFVGIRSESEIFSALASRLSPNASIILPGDPRMVSNHQRWQAYSAPTYAAVVEVAVEEDVKETVRFANEHSLPFLAVNGAHGWTSTLGRMQNGLAISFTRMKGINISPNGRYAEFQPGLTSGEALRGLWAQGKQTTTGNCMCAGIMGVMLGGGHGLLQGIHGLLADQLLEARVVLADGSSVVASPESNQDLFWALRGAGHNFGIVTSLKYKIYDPIREWSQVQMTFTQDKLEQIFALSNNYVQEEDHPAELTTWITFIRRPDIDPDSAVISVLLIHAGDPTQLESCAAPFRALGPSEEQLHANVAYPELFRLNGQAESSSPCAKGMYRQALPVYLKSYSITAMRKVHDIFTDITSRYPSIASDSTVLIEGYSQQAVTSVPANSTAKPFRDYPLLLAPLLSYRDPSYSNDMIAASREVRRVLVEGSGEGRLNAYVNYASGDESLPELYGHEPWRLEKLRRLKAKYDPQGRFNFYAPIQARQSV</sequence>
<feature type="domain" description="FAD-binding PCMH-type" evidence="7">
    <location>
        <begin position="71"/>
        <end position="242"/>
    </location>
</feature>
<dbReference type="AlphaFoldDB" id="A0AAN6TF21"/>
<dbReference type="Gene3D" id="3.30.43.10">
    <property type="entry name" value="Uridine Diphospho-n-acetylenolpyruvylglucosamine Reductase, domain 2"/>
    <property type="match status" value="1"/>
</dbReference>
<reference evidence="8" key="2">
    <citation type="submission" date="2023-05" db="EMBL/GenBank/DDBJ databases">
        <authorList>
            <consortium name="Lawrence Berkeley National Laboratory"/>
            <person name="Steindorff A."/>
            <person name="Hensen N."/>
            <person name="Bonometti L."/>
            <person name="Westerberg I."/>
            <person name="Brannstrom I.O."/>
            <person name="Guillou S."/>
            <person name="Cros-Aarteil S."/>
            <person name="Calhoun S."/>
            <person name="Haridas S."/>
            <person name="Kuo A."/>
            <person name="Mondo S."/>
            <person name="Pangilinan J."/>
            <person name="Riley R."/>
            <person name="Labutti K."/>
            <person name="Andreopoulos B."/>
            <person name="Lipzen A."/>
            <person name="Chen C."/>
            <person name="Yanf M."/>
            <person name="Daum C."/>
            <person name="Ng V."/>
            <person name="Clum A."/>
            <person name="Ohm R."/>
            <person name="Martin F."/>
            <person name="Silar P."/>
            <person name="Natvig D."/>
            <person name="Lalanne C."/>
            <person name="Gautier V."/>
            <person name="Ament-Velasquez S.L."/>
            <person name="Kruys A."/>
            <person name="Hutchinson M.I."/>
            <person name="Powell A.J."/>
            <person name="Barry K."/>
            <person name="Miller A.N."/>
            <person name="Grigoriev I.V."/>
            <person name="Debuchy R."/>
            <person name="Gladieux P."/>
            <person name="Thoren M.H."/>
            <person name="Johannesson H."/>
        </authorList>
    </citation>
    <scope>NUCLEOTIDE SEQUENCE</scope>
    <source>
        <strain evidence="8">CBS 508.74</strain>
    </source>
</reference>
<protein>
    <submittedName>
        <fullName evidence="8">FAD-binding domain-containing protein</fullName>
    </submittedName>
</protein>
<dbReference type="Pfam" id="PF08031">
    <property type="entry name" value="BBE"/>
    <property type="match status" value="1"/>
</dbReference>
<name>A0AAN6TF21_9PEZI</name>
<dbReference type="Gene3D" id="3.30.465.10">
    <property type="match status" value="1"/>
</dbReference>
<dbReference type="InterPro" id="IPR016169">
    <property type="entry name" value="FAD-bd_PCMH_sub2"/>
</dbReference>
<dbReference type="InterPro" id="IPR016167">
    <property type="entry name" value="FAD-bd_PCMH_sub1"/>
</dbReference>
<dbReference type="RefSeq" id="XP_064670745.1">
    <property type="nucleotide sequence ID" value="XM_064811499.1"/>
</dbReference>
<dbReference type="PANTHER" id="PTHR42973">
    <property type="entry name" value="BINDING OXIDOREDUCTASE, PUTATIVE (AFU_ORTHOLOGUE AFUA_1G17690)-RELATED"/>
    <property type="match status" value="1"/>
</dbReference>
<comment type="similarity">
    <text evidence="2">Belongs to the oxygen-dependent FAD-linked oxidoreductase family.</text>
</comment>
<dbReference type="GO" id="GO:0071949">
    <property type="term" value="F:FAD binding"/>
    <property type="evidence" value="ECO:0007669"/>
    <property type="project" value="InterPro"/>
</dbReference>
<evidence type="ECO:0000256" key="4">
    <source>
        <dbReference type="ARBA" id="ARBA00022827"/>
    </source>
</evidence>
<gene>
    <name evidence="8" type="ORF">N656DRAFT_708403</name>
</gene>
<dbReference type="InterPro" id="IPR016166">
    <property type="entry name" value="FAD-bd_PCMH"/>
</dbReference>
<keyword evidence="5" id="KW-0560">Oxidoreductase</keyword>
<evidence type="ECO:0000313" key="8">
    <source>
        <dbReference type="EMBL" id="KAK4113175.1"/>
    </source>
</evidence>
<keyword evidence="9" id="KW-1185">Reference proteome</keyword>
<dbReference type="GeneID" id="89935624"/>
<evidence type="ECO:0000256" key="1">
    <source>
        <dbReference type="ARBA" id="ARBA00001974"/>
    </source>
</evidence>
<keyword evidence="3" id="KW-0285">Flavoprotein</keyword>
<evidence type="ECO:0000256" key="5">
    <source>
        <dbReference type="ARBA" id="ARBA00023002"/>
    </source>
</evidence>
<dbReference type="InterPro" id="IPR050416">
    <property type="entry name" value="FAD-linked_Oxidoreductase"/>
</dbReference>
<evidence type="ECO:0000256" key="2">
    <source>
        <dbReference type="ARBA" id="ARBA00005466"/>
    </source>
</evidence>
<dbReference type="PROSITE" id="PS51387">
    <property type="entry name" value="FAD_PCMH"/>
    <property type="match status" value="1"/>
</dbReference>
<evidence type="ECO:0000313" key="9">
    <source>
        <dbReference type="Proteomes" id="UP001302812"/>
    </source>
</evidence>
<dbReference type="GO" id="GO:0016491">
    <property type="term" value="F:oxidoreductase activity"/>
    <property type="evidence" value="ECO:0007669"/>
    <property type="project" value="UniProtKB-KW"/>
</dbReference>
<dbReference type="EMBL" id="MU853340">
    <property type="protein sequence ID" value="KAK4113175.1"/>
    <property type="molecule type" value="Genomic_DNA"/>
</dbReference>
<proteinExistence type="inferred from homology"/>
<feature type="signal peptide" evidence="6">
    <location>
        <begin position="1"/>
        <end position="24"/>
    </location>
</feature>
<dbReference type="PROSITE" id="PS51257">
    <property type="entry name" value="PROKAR_LIPOPROTEIN"/>
    <property type="match status" value="1"/>
</dbReference>